<organism evidence="1 2">
    <name type="scientific">Dichomitus squalens</name>
    <dbReference type="NCBI Taxonomy" id="114155"/>
    <lineage>
        <taxon>Eukaryota</taxon>
        <taxon>Fungi</taxon>
        <taxon>Dikarya</taxon>
        <taxon>Basidiomycota</taxon>
        <taxon>Agaricomycotina</taxon>
        <taxon>Agaricomycetes</taxon>
        <taxon>Polyporales</taxon>
        <taxon>Polyporaceae</taxon>
        <taxon>Dichomitus</taxon>
    </lineage>
</organism>
<dbReference type="EMBL" id="ML145087">
    <property type="protein sequence ID" value="TBU64151.1"/>
    <property type="molecule type" value="Genomic_DNA"/>
</dbReference>
<gene>
    <name evidence="1" type="ORF">BD310DRAFT_915450</name>
</gene>
<dbReference type="Proteomes" id="UP000292082">
    <property type="component" value="Unassembled WGS sequence"/>
</dbReference>
<accession>A0A4Q9QAQ7</accession>
<evidence type="ECO:0000313" key="1">
    <source>
        <dbReference type="EMBL" id="TBU64151.1"/>
    </source>
</evidence>
<reference evidence="1 2" key="1">
    <citation type="submission" date="2019-01" db="EMBL/GenBank/DDBJ databases">
        <title>Draft genome sequences of three monokaryotic isolates of the white-rot basidiomycete fungus Dichomitus squalens.</title>
        <authorList>
            <consortium name="DOE Joint Genome Institute"/>
            <person name="Lopez S.C."/>
            <person name="Andreopoulos B."/>
            <person name="Pangilinan J."/>
            <person name="Lipzen A."/>
            <person name="Riley R."/>
            <person name="Ahrendt S."/>
            <person name="Ng V."/>
            <person name="Barry K."/>
            <person name="Daum C."/>
            <person name="Grigoriev I.V."/>
            <person name="Hilden K.S."/>
            <person name="Makela M.R."/>
            <person name="de Vries R.P."/>
        </authorList>
    </citation>
    <scope>NUCLEOTIDE SEQUENCE [LARGE SCALE GENOMIC DNA]</scope>
    <source>
        <strain evidence="1 2">CBS 464.89</strain>
    </source>
</reference>
<name>A0A4Q9QAQ7_9APHY</name>
<proteinExistence type="predicted"/>
<protein>
    <submittedName>
        <fullName evidence="1">Uncharacterized protein</fullName>
    </submittedName>
</protein>
<evidence type="ECO:0000313" key="2">
    <source>
        <dbReference type="Proteomes" id="UP000292082"/>
    </source>
</evidence>
<keyword evidence="2" id="KW-1185">Reference proteome</keyword>
<sequence>MGLPAIACAGLRTLRWDSAARLPRGTVARRQAAARSLGKLDGGNLVGRRCSCLCTT</sequence>
<dbReference type="AlphaFoldDB" id="A0A4Q9QAQ7"/>